<evidence type="ECO:0000313" key="2">
    <source>
        <dbReference type="Proteomes" id="UP000076871"/>
    </source>
</evidence>
<dbReference type="RefSeq" id="XP_040759611.1">
    <property type="nucleotide sequence ID" value="XM_040911726.1"/>
</dbReference>
<proteinExistence type="predicted"/>
<keyword evidence="2" id="KW-1185">Reference proteome</keyword>
<dbReference type="AlphaFoldDB" id="A0A165BYB4"/>
<feature type="non-terminal residue" evidence="1">
    <location>
        <position position="114"/>
    </location>
</feature>
<protein>
    <submittedName>
        <fullName evidence="1">Uncharacterized protein</fullName>
    </submittedName>
</protein>
<gene>
    <name evidence="1" type="ORF">LAESUDRAFT_752449</name>
</gene>
<dbReference type="GeneID" id="63828754"/>
<dbReference type="EMBL" id="KV427658">
    <property type="protein sequence ID" value="KZT01871.1"/>
    <property type="molecule type" value="Genomic_DNA"/>
</dbReference>
<dbReference type="InParanoid" id="A0A165BYB4"/>
<name>A0A165BYB4_9APHY</name>
<reference evidence="1 2" key="1">
    <citation type="journal article" date="2016" name="Mol. Biol. Evol.">
        <title>Comparative Genomics of Early-Diverging Mushroom-Forming Fungi Provides Insights into the Origins of Lignocellulose Decay Capabilities.</title>
        <authorList>
            <person name="Nagy L.G."/>
            <person name="Riley R."/>
            <person name="Tritt A."/>
            <person name="Adam C."/>
            <person name="Daum C."/>
            <person name="Floudas D."/>
            <person name="Sun H."/>
            <person name="Yadav J.S."/>
            <person name="Pangilinan J."/>
            <person name="Larsson K.H."/>
            <person name="Matsuura K."/>
            <person name="Barry K."/>
            <person name="Labutti K."/>
            <person name="Kuo R."/>
            <person name="Ohm R.A."/>
            <person name="Bhattacharya S.S."/>
            <person name="Shirouzu T."/>
            <person name="Yoshinaga Y."/>
            <person name="Martin F.M."/>
            <person name="Grigoriev I.V."/>
            <person name="Hibbett D.S."/>
        </authorList>
    </citation>
    <scope>NUCLEOTIDE SEQUENCE [LARGE SCALE GENOMIC DNA]</scope>
    <source>
        <strain evidence="1 2">93-53</strain>
    </source>
</reference>
<organism evidence="1 2">
    <name type="scientific">Laetiporus sulphureus 93-53</name>
    <dbReference type="NCBI Taxonomy" id="1314785"/>
    <lineage>
        <taxon>Eukaryota</taxon>
        <taxon>Fungi</taxon>
        <taxon>Dikarya</taxon>
        <taxon>Basidiomycota</taxon>
        <taxon>Agaricomycotina</taxon>
        <taxon>Agaricomycetes</taxon>
        <taxon>Polyporales</taxon>
        <taxon>Laetiporus</taxon>
    </lineage>
</organism>
<evidence type="ECO:0000313" key="1">
    <source>
        <dbReference type="EMBL" id="KZT01871.1"/>
    </source>
</evidence>
<sequence length="114" mass="12973">MTFMRAITAVYGDIGRAPSALLFNGGVQGNAVNLQWYTSPYAHAANTESSLMYIALPYNRVFLRSIDDFKPCYHDARLWVANPNQILLMPFEETSRSCWWRTTLSSSTVRVQEC</sequence>
<accession>A0A165BYB4</accession>
<dbReference type="Proteomes" id="UP000076871">
    <property type="component" value="Unassembled WGS sequence"/>
</dbReference>